<dbReference type="HAMAP" id="MF_01465">
    <property type="entry name" value="SecY"/>
    <property type="match status" value="1"/>
</dbReference>
<keyword evidence="6 10" id="KW-1133">Transmembrane helix</keyword>
<dbReference type="FunFam" id="1.10.3370.10:FF:000001">
    <property type="entry name" value="Preprotein translocase subunit SecY"/>
    <property type="match status" value="1"/>
</dbReference>
<feature type="transmembrane region" description="Helical" evidence="10">
    <location>
        <begin position="195"/>
        <end position="212"/>
    </location>
</feature>
<feature type="transmembrane region" description="Helical" evidence="10">
    <location>
        <begin position="286"/>
        <end position="307"/>
    </location>
</feature>
<feature type="transmembrane region" description="Helical" evidence="10">
    <location>
        <begin position="224"/>
        <end position="249"/>
    </location>
</feature>
<evidence type="ECO:0000256" key="4">
    <source>
        <dbReference type="ARBA" id="ARBA00022692"/>
    </source>
</evidence>
<feature type="transmembrane region" description="Helical" evidence="10">
    <location>
        <begin position="162"/>
        <end position="183"/>
    </location>
</feature>
<dbReference type="Proteomes" id="UP000295210">
    <property type="component" value="Unassembled WGS sequence"/>
</dbReference>
<dbReference type="GO" id="GO:0006605">
    <property type="term" value="P:protein targeting"/>
    <property type="evidence" value="ECO:0007669"/>
    <property type="project" value="UniProtKB-UniRule"/>
</dbReference>
<evidence type="ECO:0000313" key="15">
    <source>
        <dbReference type="Proteomes" id="UP000295210"/>
    </source>
</evidence>
<dbReference type="GO" id="GO:0043952">
    <property type="term" value="P:protein transport by the Sec complex"/>
    <property type="evidence" value="ECO:0007669"/>
    <property type="project" value="UniProtKB-UniRule"/>
</dbReference>
<comment type="caution">
    <text evidence="14">The sequence shown here is derived from an EMBL/GenBank/DDBJ whole genome shotgun (WGS) entry which is preliminary data.</text>
</comment>
<dbReference type="GO" id="GO:0065002">
    <property type="term" value="P:intracellular protein transmembrane transport"/>
    <property type="evidence" value="ECO:0007669"/>
    <property type="project" value="UniProtKB-UniRule"/>
</dbReference>
<feature type="transmembrane region" description="Helical" evidence="10">
    <location>
        <begin position="431"/>
        <end position="451"/>
    </location>
</feature>
<dbReference type="AlphaFoldDB" id="A0A4R1L817"/>
<gene>
    <name evidence="10" type="primary">secY</name>
    <name evidence="14" type="ORF">C7378_2007</name>
</gene>
<evidence type="ECO:0000256" key="9">
    <source>
        <dbReference type="ARBA" id="ARBA00039733"/>
    </source>
</evidence>
<feature type="transmembrane region" description="Helical" evidence="10">
    <location>
        <begin position="84"/>
        <end position="108"/>
    </location>
</feature>
<dbReference type="PIRSF" id="PIRSF004557">
    <property type="entry name" value="SecY"/>
    <property type="match status" value="1"/>
</dbReference>
<reference evidence="14 15" key="1">
    <citation type="submission" date="2019-03" db="EMBL/GenBank/DDBJ databases">
        <title>Genomic Encyclopedia of Type Strains, Phase IV (KMG-IV): sequencing the most valuable type-strain genomes for metagenomic binning, comparative biology and taxonomic classification.</title>
        <authorList>
            <person name="Goeker M."/>
        </authorList>
    </citation>
    <scope>NUCLEOTIDE SEQUENCE [LARGE SCALE GENOMIC DNA]</scope>
    <source>
        <strain evidence="14 15">DSM 103428</strain>
    </source>
</reference>
<dbReference type="PANTHER" id="PTHR10906">
    <property type="entry name" value="SECY/SEC61-ALPHA FAMILY MEMBER"/>
    <property type="match status" value="1"/>
</dbReference>
<dbReference type="PROSITE" id="PS00756">
    <property type="entry name" value="SECY_2"/>
    <property type="match status" value="1"/>
</dbReference>
<feature type="transmembrane region" description="Helical" evidence="10">
    <location>
        <begin position="380"/>
        <end position="403"/>
    </location>
</feature>
<evidence type="ECO:0000313" key="14">
    <source>
        <dbReference type="EMBL" id="TCK74385.1"/>
    </source>
</evidence>
<evidence type="ECO:0000256" key="8">
    <source>
        <dbReference type="ARBA" id="ARBA00023136"/>
    </source>
</evidence>
<evidence type="ECO:0000256" key="10">
    <source>
        <dbReference type="HAMAP-Rule" id="MF_01465"/>
    </source>
</evidence>
<dbReference type="Gene3D" id="1.10.3370.10">
    <property type="entry name" value="SecY subunit domain"/>
    <property type="match status" value="1"/>
</dbReference>
<dbReference type="PRINTS" id="PR00303">
    <property type="entry name" value="SECYTRNLCASE"/>
</dbReference>
<proteinExistence type="inferred from homology"/>
<evidence type="ECO:0000256" key="2">
    <source>
        <dbReference type="ARBA" id="ARBA00005751"/>
    </source>
</evidence>
<keyword evidence="5 10" id="KW-0653">Protein transport</keyword>
<keyword evidence="4 10" id="KW-0812">Transmembrane</keyword>
<keyword evidence="10" id="KW-1003">Cell membrane</keyword>
<evidence type="ECO:0000256" key="5">
    <source>
        <dbReference type="ARBA" id="ARBA00022927"/>
    </source>
</evidence>
<organism evidence="14 15">
    <name type="scientific">Acidipila rosea</name>
    <dbReference type="NCBI Taxonomy" id="768535"/>
    <lineage>
        <taxon>Bacteria</taxon>
        <taxon>Pseudomonadati</taxon>
        <taxon>Acidobacteriota</taxon>
        <taxon>Terriglobia</taxon>
        <taxon>Terriglobales</taxon>
        <taxon>Acidobacteriaceae</taxon>
        <taxon>Acidipila</taxon>
    </lineage>
</organism>
<sequence length="479" mass="52613">MAAATAAPVWNYKSMFEKIANIFRVPDLRNRVLFTLAMLAVYRLGAFIPTPGVNATALEQFFNANSGSPLGLVDLFSGGMLRRLTIFALGIMPYITASIIFQLLTVVYEPLARLQKEGELGRRKITQWTRYVTVILGVVQSTAIALTLSHGSGGIQYVLNPGIGFVLMTVITLTAGTTFVMWLGEQITDRGIGNGMSLLIFAGIVVGLPHGIAELVDTARTQKFGAFTVPALIILVVAMIAVVAFIVYVERSERRIPVQYAKRIVGRRLMGGQSTHLPLKVNSGGVMPVIFAASVLSAPLLFSQASFVRNSAALTRIFDALRAGEPWYELLYIVAIVFFAYFYISIVFRPDDIADNMRKYGGFIPGIRPGKRTSDYVNDILTRITLVGAIYLIVISLIPQILISGIHLNHLALVGPLFEKLPLWVTNGLGFNFYFGGTSLLIVVGVAMDTINQVESQLIMRHYEGFSPRSGRVRGRRSW</sequence>
<dbReference type="Pfam" id="PF00344">
    <property type="entry name" value="SecY"/>
    <property type="match status" value="1"/>
</dbReference>
<evidence type="ECO:0000256" key="12">
    <source>
        <dbReference type="RuleBase" id="RU003484"/>
    </source>
</evidence>
<comment type="function">
    <text evidence="10 11">The central subunit of the protein translocation channel SecYEG. Consists of two halves formed by TMs 1-5 and 6-10. These two domains form a lateral gate at the front which open onto the bilayer between TMs 2 and 7, and are clamped together by SecE at the back. The channel is closed by both a pore ring composed of hydrophobic SecY resides and a short helix (helix 2A) on the extracellular side of the membrane which forms a plug. The plug probably moves laterally to allow the channel to open. The ring and the pore may move independently.</text>
</comment>
<feature type="transmembrane region" description="Helical" evidence="10">
    <location>
        <begin position="32"/>
        <end position="50"/>
    </location>
</feature>
<dbReference type="EMBL" id="SMGK01000002">
    <property type="protein sequence ID" value="TCK74385.1"/>
    <property type="molecule type" value="Genomic_DNA"/>
</dbReference>
<comment type="similarity">
    <text evidence="2 10 13">Belongs to the SecY/SEC61-alpha family.</text>
</comment>
<dbReference type="GO" id="GO:0005886">
    <property type="term" value="C:plasma membrane"/>
    <property type="evidence" value="ECO:0007669"/>
    <property type="project" value="UniProtKB-SubCell"/>
</dbReference>
<evidence type="ECO:0000256" key="6">
    <source>
        <dbReference type="ARBA" id="ARBA00022989"/>
    </source>
</evidence>
<comment type="subcellular location">
    <subcellularLocation>
        <location evidence="10">Cell membrane</location>
        <topology evidence="10">Multi-pass membrane protein</topology>
    </subcellularLocation>
    <subcellularLocation>
        <location evidence="1 12">Membrane</location>
        <topology evidence="1 12">Multi-pass membrane protein</topology>
    </subcellularLocation>
</comment>
<evidence type="ECO:0000256" key="11">
    <source>
        <dbReference type="RuleBase" id="RU000537"/>
    </source>
</evidence>
<dbReference type="NCBIfam" id="TIGR00967">
    <property type="entry name" value="3a0501s007"/>
    <property type="match status" value="1"/>
</dbReference>
<evidence type="ECO:0000256" key="1">
    <source>
        <dbReference type="ARBA" id="ARBA00004141"/>
    </source>
</evidence>
<keyword evidence="8 10" id="KW-0472">Membrane</keyword>
<comment type="subunit">
    <text evidence="10">Component of the Sec protein translocase complex. Heterotrimer consisting of SecY, SecE and SecG subunits. The heterotrimers can form oligomers, although 1 heterotrimer is thought to be able to translocate proteins. Interacts with the ribosome. Interacts with SecDF, and other proteins may be involved. Interacts with SecA.</text>
</comment>
<dbReference type="InterPro" id="IPR026593">
    <property type="entry name" value="SecY"/>
</dbReference>
<evidence type="ECO:0000256" key="13">
    <source>
        <dbReference type="RuleBase" id="RU004349"/>
    </source>
</evidence>
<dbReference type="SUPFAM" id="SSF103491">
    <property type="entry name" value="Preprotein translocase SecY subunit"/>
    <property type="match status" value="1"/>
</dbReference>
<keyword evidence="7 10" id="KW-0811">Translocation</keyword>
<feature type="transmembrane region" description="Helical" evidence="10">
    <location>
        <begin position="128"/>
        <end position="150"/>
    </location>
</feature>
<keyword evidence="15" id="KW-1185">Reference proteome</keyword>
<feature type="transmembrane region" description="Helical" evidence="10">
    <location>
        <begin position="327"/>
        <end position="348"/>
    </location>
</feature>
<keyword evidence="3 10" id="KW-0813">Transport</keyword>
<dbReference type="InterPro" id="IPR030659">
    <property type="entry name" value="SecY_CS"/>
</dbReference>
<dbReference type="PROSITE" id="PS00755">
    <property type="entry name" value="SECY_1"/>
    <property type="match status" value="1"/>
</dbReference>
<name>A0A4R1L817_9BACT</name>
<dbReference type="InterPro" id="IPR002208">
    <property type="entry name" value="SecY/SEC61-alpha"/>
</dbReference>
<accession>A0A4R1L817</accession>
<evidence type="ECO:0000256" key="3">
    <source>
        <dbReference type="ARBA" id="ARBA00022448"/>
    </source>
</evidence>
<protein>
    <recommendedName>
        <fullName evidence="9 10">Protein translocase subunit SecY</fullName>
    </recommendedName>
</protein>
<evidence type="ECO:0000256" key="7">
    <source>
        <dbReference type="ARBA" id="ARBA00023010"/>
    </source>
</evidence>
<dbReference type="InterPro" id="IPR023201">
    <property type="entry name" value="SecY_dom_sf"/>
</dbReference>